<feature type="region of interest" description="Disordered" evidence="1">
    <location>
        <begin position="338"/>
        <end position="367"/>
    </location>
</feature>
<comment type="caution">
    <text evidence="2">The sequence shown here is derived from an EMBL/GenBank/DDBJ whole genome shotgun (WGS) entry which is preliminary data.</text>
</comment>
<evidence type="ECO:0000256" key="1">
    <source>
        <dbReference type="SAM" id="MobiDB-lite"/>
    </source>
</evidence>
<proteinExistence type="predicted"/>
<evidence type="ECO:0000313" key="3">
    <source>
        <dbReference type="Proteomes" id="UP000708208"/>
    </source>
</evidence>
<feature type="compositionally biased region" description="Acidic residues" evidence="1">
    <location>
        <begin position="611"/>
        <end position="620"/>
    </location>
</feature>
<feature type="compositionally biased region" description="Basic and acidic residues" evidence="1">
    <location>
        <begin position="450"/>
        <end position="471"/>
    </location>
</feature>
<feature type="compositionally biased region" description="Pro residues" evidence="1">
    <location>
        <begin position="400"/>
        <end position="411"/>
    </location>
</feature>
<feature type="compositionally biased region" description="Basic and acidic residues" evidence="1">
    <location>
        <begin position="418"/>
        <end position="444"/>
    </location>
</feature>
<keyword evidence="3" id="KW-1185">Reference proteome</keyword>
<dbReference type="OrthoDB" id="5348404at2759"/>
<dbReference type="EMBL" id="CAJVCH010058721">
    <property type="protein sequence ID" value="CAG7719101.1"/>
    <property type="molecule type" value="Genomic_DNA"/>
</dbReference>
<gene>
    <name evidence="2" type="ORF">AFUS01_LOCUS8442</name>
</gene>
<reference evidence="2" key="1">
    <citation type="submission" date="2021-06" db="EMBL/GenBank/DDBJ databases">
        <authorList>
            <person name="Hodson N. C."/>
            <person name="Mongue J. A."/>
            <person name="Jaron S. K."/>
        </authorList>
    </citation>
    <scope>NUCLEOTIDE SEQUENCE</scope>
</reference>
<name>A0A8J2NMY5_9HEXA</name>
<feature type="region of interest" description="Disordered" evidence="1">
    <location>
        <begin position="393"/>
        <end position="633"/>
    </location>
</feature>
<sequence>IYPVVPCKNLLLENQRNIQSSTDEEQLPNLSTREQLAENPFLRDYFESQAELYHSQKVVKKLYEGMAHTPDEQQPAAAPVVEDTKEQRQPSPEPQVPQAQPELEKPSEPAPAPYTKALRSKATPVVAESEPVEPETPTVKESKVPPAKVVPELVVASKSKPPKIEEYEAKKDEQPSRPRRGEQPSKPSKVDTAAKPSTVEATKPPKVEEVSKPPKDETVAKPPKIEAVAKPPKVEAVAKPPKVETVAKPPKVEAVAKPPKVEEPTKPLKIEEPSKPLKVEEPSKSLKIEEPSKPLKVDEAVKPPVIEEAAIPPVVEEAAIPLKIEEAAIPPKIEEAAIPPKIEEPSKAPQVEEPSKAPQVEEVAKPPIVEETAKPLKVDEAAKPLIVGDVAITPKVEEPPTAPKVQEPPPLKVQEPVNHVKDEPSKLPVVEERVEPPKVEEKLKSPIVEKVQKPEVPSKVETEPPLKKECKPQAVEEPQKTLVEEKLEPTESSHDAGAVEDKLVKELPTPEPEPQKADKGLKPVKKLISEEESEKLSVNPTKDQRDEPSVDKETVPNELPQSKDDKEEEESEKATDEDEDEEESRVEEEEEPEKPPVQKTLQSSPRRPMEEVLDYGDEESNDKKEEETTTWKRRVLKRNFQPDIINEAKSGSVVSDSAKVVSSPKSPSENPDKIKAAVVRSEQMDVDEVLDYGEEESDIKKDEFIWTRRILRLKNRCSVVDKTEKKWNRGDRKPVVVTSKVLEAFFPDVKPLPEAEVRLEERIPKEPEEPKESKVEAASENVDAAAIGGTLPNIKRKISIIPFEETVKELTPPRNPLTNILVITNLTRPFTLMQLKELLQRTGTIEDIWVDKIKSKCLAKVSFYK</sequence>
<feature type="compositionally biased region" description="Basic and acidic residues" evidence="1">
    <location>
        <begin position="259"/>
        <end position="295"/>
    </location>
</feature>
<feature type="non-terminal residue" evidence="2">
    <location>
        <position position="1"/>
    </location>
</feature>
<feature type="compositionally biased region" description="Basic and acidic residues" evidence="1">
    <location>
        <begin position="203"/>
        <end position="219"/>
    </location>
</feature>
<feature type="compositionally biased region" description="Basic and acidic residues" evidence="1">
    <location>
        <begin position="477"/>
        <end position="505"/>
    </location>
</feature>
<feature type="compositionally biased region" description="Basic and acidic residues" evidence="1">
    <location>
        <begin position="621"/>
        <end position="630"/>
    </location>
</feature>
<feature type="compositionally biased region" description="Low complexity" evidence="1">
    <location>
        <begin position="226"/>
        <end position="258"/>
    </location>
</feature>
<feature type="region of interest" description="Disordered" evidence="1">
    <location>
        <begin position="64"/>
        <end position="295"/>
    </location>
</feature>
<dbReference type="Proteomes" id="UP000708208">
    <property type="component" value="Unassembled WGS sequence"/>
</dbReference>
<feature type="compositionally biased region" description="Basic and acidic residues" evidence="1">
    <location>
        <begin position="162"/>
        <end position="183"/>
    </location>
</feature>
<accession>A0A8J2NMY5</accession>
<feature type="compositionally biased region" description="Low complexity" evidence="1">
    <location>
        <begin position="122"/>
        <end position="137"/>
    </location>
</feature>
<feature type="region of interest" description="Disordered" evidence="1">
    <location>
        <begin position="651"/>
        <end position="679"/>
    </location>
</feature>
<feature type="compositionally biased region" description="Acidic residues" evidence="1">
    <location>
        <begin position="566"/>
        <end position="592"/>
    </location>
</feature>
<evidence type="ECO:0000313" key="2">
    <source>
        <dbReference type="EMBL" id="CAG7719101.1"/>
    </source>
</evidence>
<organism evidence="2 3">
    <name type="scientific">Allacma fusca</name>
    <dbReference type="NCBI Taxonomy" id="39272"/>
    <lineage>
        <taxon>Eukaryota</taxon>
        <taxon>Metazoa</taxon>
        <taxon>Ecdysozoa</taxon>
        <taxon>Arthropoda</taxon>
        <taxon>Hexapoda</taxon>
        <taxon>Collembola</taxon>
        <taxon>Symphypleona</taxon>
        <taxon>Sminthuridae</taxon>
        <taxon>Allacma</taxon>
    </lineage>
</organism>
<protein>
    <submittedName>
        <fullName evidence="2">Uncharacterized protein</fullName>
    </submittedName>
</protein>
<feature type="compositionally biased region" description="Low complexity" evidence="1">
    <location>
        <begin position="651"/>
        <end position="668"/>
    </location>
</feature>
<feature type="compositionally biased region" description="Basic and acidic residues" evidence="1">
    <location>
        <begin position="542"/>
        <end position="565"/>
    </location>
</feature>
<dbReference type="AlphaFoldDB" id="A0A8J2NMY5"/>